<evidence type="ECO:0000313" key="3">
    <source>
        <dbReference type="Proteomes" id="UP000217790"/>
    </source>
</evidence>
<keyword evidence="3" id="KW-1185">Reference proteome</keyword>
<organism evidence="2 3">
    <name type="scientific">Armillaria gallica</name>
    <name type="common">Bulbous honey fungus</name>
    <name type="synonym">Armillaria bulbosa</name>
    <dbReference type="NCBI Taxonomy" id="47427"/>
    <lineage>
        <taxon>Eukaryota</taxon>
        <taxon>Fungi</taxon>
        <taxon>Dikarya</taxon>
        <taxon>Basidiomycota</taxon>
        <taxon>Agaricomycotina</taxon>
        <taxon>Agaricomycetes</taxon>
        <taxon>Agaricomycetidae</taxon>
        <taxon>Agaricales</taxon>
        <taxon>Marasmiineae</taxon>
        <taxon>Physalacriaceae</taxon>
        <taxon>Armillaria</taxon>
    </lineage>
</organism>
<name>A0A2H3E3H1_ARMGA</name>
<protein>
    <submittedName>
        <fullName evidence="2">Uncharacterized protein</fullName>
    </submittedName>
</protein>
<dbReference type="STRING" id="47427.A0A2H3E3H1"/>
<dbReference type="EMBL" id="KZ293652">
    <property type="protein sequence ID" value="PBK95103.1"/>
    <property type="molecule type" value="Genomic_DNA"/>
</dbReference>
<keyword evidence="1" id="KW-0472">Membrane</keyword>
<keyword evidence="1" id="KW-1133">Transmembrane helix</keyword>
<dbReference type="OrthoDB" id="3158487at2759"/>
<dbReference type="AlphaFoldDB" id="A0A2H3E3H1"/>
<keyword evidence="1" id="KW-0812">Transmembrane</keyword>
<sequence>MVDASVAQDQLVWIYDIQRLWIIYATALVVTVTCGAVGLACILKNGEDRDLTFWNIVWATRNLELDVVVEGEKCGDVGKAIMLQYTVKERDLEVNTSGVFILARPRNKG</sequence>
<feature type="transmembrane region" description="Helical" evidence="1">
    <location>
        <begin position="20"/>
        <end position="43"/>
    </location>
</feature>
<dbReference type="InParanoid" id="A0A2H3E3H1"/>
<evidence type="ECO:0000313" key="2">
    <source>
        <dbReference type="EMBL" id="PBK95103.1"/>
    </source>
</evidence>
<proteinExistence type="predicted"/>
<dbReference type="Proteomes" id="UP000217790">
    <property type="component" value="Unassembled WGS sequence"/>
</dbReference>
<reference evidence="3" key="1">
    <citation type="journal article" date="2017" name="Nat. Ecol. Evol.">
        <title>Genome expansion and lineage-specific genetic innovations in the forest pathogenic fungi Armillaria.</title>
        <authorList>
            <person name="Sipos G."/>
            <person name="Prasanna A.N."/>
            <person name="Walter M.C."/>
            <person name="O'Connor E."/>
            <person name="Balint B."/>
            <person name="Krizsan K."/>
            <person name="Kiss B."/>
            <person name="Hess J."/>
            <person name="Varga T."/>
            <person name="Slot J."/>
            <person name="Riley R."/>
            <person name="Boka B."/>
            <person name="Rigling D."/>
            <person name="Barry K."/>
            <person name="Lee J."/>
            <person name="Mihaltcheva S."/>
            <person name="LaButti K."/>
            <person name="Lipzen A."/>
            <person name="Waldron R."/>
            <person name="Moloney N.M."/>
            <person name="Sperisen C."/>
            <person name="Kredics L."/>
            <person name="Vagvoelgyi C."/>
            <person name="Patrignani A."/>
            <person name="Fitzpatrick D."/>
            <person name="Nagy I."/>
            <person name="Doyle S."/>
            <person name="Anderson J.B."/>
            <person name="Grigoriev I.V."/>
            <person name="Gueldener U."/>
            <person name="Muensterkoetter M."/>
            <person name="Nagy L.G."/>
        </authorList>
    </citation>
    <scope>NUCLEOTIDE SEQUENCE [LARGE SCALE GENOMIC DNA]</scope>
    <source>
        <strain evidence="3">Ar21-2</strain>
    </source>
</reference>
<gene>
    <name evidence="2" type="ORF">ARMGADRAFT_1077859</name>
</gene>
<accession>A0A2H3E3H1</accession>
<evidence type="ECO:0000256" key="1">
    <source>
        <dbReference type="SAM" id="Phobius"/>
    </source>
</evidence>